<dbReference type="OrthoDB" id="6137098at2759"/>
<evidence type="ECO:0000313" key="2">
    <source>
        <dbReference type="Proteomes" id="UP001152795"/>
    </source>
</evidence>
<evidence type="ECO:0000313" key="1">
    <source>
        <dbReference type="EMBL" id="CAB3981415.1"/>
    </source>
</evidence>
<gene>
    <name evidence="1" type="ORF">PACLA_8A037921</name>
</gene>
<reference evidence="1" key="1">
    <citation type="submission" date="2020-04" db="EMBL/GenBank/DDBJ databases">
        <authorList>
            <person name="Alioto T."/>
            <person name="Alioto T."/>
            <person name="Gomez Garrido J."/>
        </authorList>
    </citation>
    <scope>NUCLEOTIDE SEQUENCE</scope>
    <source>
        <strain evidence="1">A484AB</strain>
    </source>
</reference>
<proteinExistence type="predicted"/>
<comment type="caution">
    <text evidence="1">The sequence shown here is derived from an EMBL/GenBank/DDBJ whole genome shotgun (WGS) entry which is preliminary data.</text>
</comment>
<dbReference type="Proteomes" id="UP001152795">
    <property type="component" value="Unassembled WGS sequence"/>
</dbReference>
<accession>A0A6S7FNY7</accession>
<protein>
    <submittedName>
        <fullName evidence="1">Uncharacterized protein</fullName>
    </submittedName>
</protein>
<dbReference type="EMBL" id="CACRXK020000385">
    <property type="protein sequence ID" value="CAB3981415.1"/>
    <property type="molecule type" value="Genomic_DNA"/>
</dbReference>
<name>A0A6S7FNY7_PARCT</name>
<keyword evidence="2" id="KW-1185">Reference proteome</keyword>
<dbReference type="AlphaFoldDB" id="A0A6S7FNY7"/>
<organism evidence="1 2">
    <name type="scientific">Paramuricea clavata</name>
    <name type="common">Red gorgonian</name>
    <name type="synonym">Violescent sea-whip</name>
    <dbReference type="NCBI Taxonomy" id="317549"/>
    <lineage>
        <taxon>Eukaryota</taxon>
        <taxon>Metazoa</taxon>
        <taxon>Cnidaria</taxon>
        <taxon>Anthozoa</taxon>
        <taxon>Octocorallia</taxon>
        <taxon>Malacalcyonacea</taxon>
        <taxon>Plexauridae</taxon>
        <taxon>Paramuricea</taxon>
    </lineage>
</organism>
<sequence>MQLVGNKFPIDPDTPIAVITAWSLNNYTENIRWSLDLRWQVPDKANGFYGLKESILLRTKKDPNHVVDWDTFSPLDRSKLQDNYVDENTDVDKKEYVEDPEFDTTIGGPWMNHNKHTVAFKKSAAQSLPIR</sequence>